<organism evidence="3 4">
    <name type="scientific">Desulfobulbus oralis</name>
    <dbReference type="NCBI Taxonomy" id="1986146"/>
    <lineage>
        <taxon>Bacteria</taxon>
        <taxon>Pseudomonadati</taxon>
        <taxon>Thermodesulfobacteriota</taxon>
        <taxon>Desulfobulbia</taxon>
        <taxon>Desulfobulbales</taxon>
        <taxon>Desulfobulbaceae</taxon>
        <taxon>Desulfobulbus</taxon>
    </lineage>
</organism>
<evidence type="ECO:0000259" key="2">
    <source>
        <dbReference type="PROSITE" id="PS51468"/>
    </source>
</evidence>
<dbReference type="PANTHER" id="PTHR45737:SF6">
    <property type="entry name" value="VON WILLEBRAND FACTOR A DOMAIN-CONTAINING PROTEIN 5A"/>
    <property type="match status" value="1"/>
</dbReference>
<evidence type="ECO:0000259" key="1">
    <source>
        <dbReference type="PROSITE" id="PS50234"/>
    </source>
</evidence>
<dbReference type="KEGG" id="deo:CAY53_09550"/>
<keyword evidence="4" id="KW-1185">Reference proteome</keyword>
<sequence length="710" mass="75876">MRGAIFVGMDVVMAGRRLRALVLERTEARQEYERGIESGDAPILVERSAPGLYTANLGNIEHGKDVDVTLRYVQLLSCEQGGFRLTIPCTIAPRYGDRHLAGGLAPHENADADILSRYPLTLRLLLCGTLAGATVHCPSHPCQVGNTAEGTVVTLAPGAMPDRDCIFTISAPGRPSFALTGPDLDGRHLILAGFRPVFPAALSKPLCLKILADCSGSMAGDSIGSLKRGLTGLLAMLENGDHVSYSRFGSKVRLETPGFLRWSLESGDVRERLADAFARTEADMGGTEMERALLATFNDIRLPKDAPHAPCVLLITDGAVWDVDAVVHAARSSGERIFAIGVGSAPAESLLRQLALQTGGACAFVSPNEDIFPPLRNMVDRMRGPETDSLRVEWGRTPAWQSALPLRLYSGDTVHVFASFTGSAASRTAPILRWRGDGKECDLSAGIPDLIESDAIARLAGAARLEAAATPEEARSLALRYQLLSQHTALFLIHEQEGEKGMDFPALHQVPQMMAAGHGGFGSVRDRRCYAVVEDLGVPGGPSARGLGAGPYVPPVDADETTAFIKEAAACLASSRPALSPLGLLRDFEARAADGVHGLSQMARVFDALRLNGPERVFAAISAWVHMGEDAVGVLFLDWLRQRLADTYTMPEQTLLALQNLLAWLGCMARARAERVARANALFARIFAGIGPDTWGGQEKGAGAEDKAGK</sequence>
<dbReference type="InterPro" id="IPR002035">
    <property type="entry name" value="VWF_A"/>
</dbReference>
<dbReference type="Pfam" id="PF00092">
    <property type="entry name" value="VWA"/>
    <property type="match status" value="1"/>
</dbReference>
<dbReference type="AlphaFoldDB" id="A0A2L1GPS5"/>
<accession>A0A2L1GPS5</accession>
<reference evidence="3" key="1">
    <citation type="submission" date="2017-05" db="EMBL/GenBank/DDBJ databases">
        <authorList>
            <person name="Song R."/>
            <person name="Chenine A.L."/>
            <person name="Ruprecht R.M."/>
        </authorList>
    </citation>
    <scope>NUCLEOTIDE SEQUENCE</scope>
    <source>
        <strain evidence="3">ORNL</strain>
    </source>
</reference>
<proteinExistence type="predicted"/>
<dbReference type="EMBL" id="CP021255">
    <property type="protein sequence ID" value="AVD71682.1"/>
    <property type="molecule type" value="Genomic_DNA"/>
</dbReference>
<dbReference type="SUPFAM" id="SSF53300">
    <property type="entry name" value="vWA-like"/>
    <property type="match status" value="1"/>
</dbReference>
<dbReference type="Pfam" id="PF08487">
    <property type="entry name" value="VIT"/>
    <property type="match status" value="1"/>
</dbReference>
<dbReference type="PROSITE" id="PS50234">
    <property type="entry name" value="VWFA"/>
    <property type="match status" value="1"/>
</dbReference>
<dbReference type="InterPro" id="IPR013694">
    <property type="entry name" value="VIT"/>
</dbReference>
<name>A0A2L1GPS5_9BACT</name>
<evidence type="ECO:0000313" key="3">
    <source>
        <dbReference type="EMBL" id="AVD71682.1"/>
    </source>
</evidence>
<feature type="domain" description="VWFA" evidence="1">
    <location>
        <begin position="207"/>
        <end position="382"/>
    </location>
</feature>
<dbReference type="PANTHER" id="PTHR45737">
    <property type="entry name" value="VON WILLEBRAND FACTOR A DOMAIN-CONTAINING PROTEIN 5A"/>
    <property type="match status" value="1"/>
</dbReference>
<protein>
    <recommendedName>
        <fullName evidence="5">VWFA domain-containing protein</fullName>
    </recommendedName>
</protein>
<evidence type="ECO:0008006" key="5">
    <source>
        <dbReference type="Google" id="ProtNLM"/>
    </source>
</evidence>
<evidence type="ECO:0000313" key="4">
    <source>
        <dbReference type="Proteomes" id="UP000239867"/>
    </source>
</evidence>
<dbReference type="Proteomes" id="UP000239867">
    <property type="component" value="Chromosome"/>
</dbReference>
<dbReference type="PROSITE" id="PS51468">
    <property type="entry name" value="VIT"/>
    <property type="match status" value="1"/>
</dbReference>
<gene>
    <name evidence="3" type="ORF">CAY53_09550</name>
</gene>
<dbReference type="SMART" id="SM00327">
    <property type="entry name" value="VWA"/>
    <property type="match status" value="1"/>
</dbReference>
<dbReference type="Gene3D" id="3.40.50.410">
    <property type="entry name" value="von Willebrand factor, type A domain"/>
    <property type="match status" value="1"/>
</dbReference>
<reference evidence="3" key="2">
    <citation type="journal article" date="2018" name="MBio">
        <title>Insights into the evolution of host association through the isolation and characterization of a novel human periodontal pathobiont, Desulfobulbus oralis.</title>
        <authorList>
            <person name="Cross K.L."/>
            <person name="Chirania P."/>
            <person name="Xiong W."/>
            <person name="Beall C.J."/>
            <person name="Elkins J.G."/>
            <person name="Giannone R.J."/>
            <person name="Griffen A.L."/>
            <person name="Guss A.M."/>
            <person name="Hettich R.L."/>
            <person name="Joshi S.S."/>
            <person name="Mokrzan E.M."/>
            <person name="Martin R.K."/>
            <person name="Zhulin I.B."/>
            <person name="Leys E.J."/>
            <person name="Podar M."/>
        </authorList>
    </citation>
    <scope>NUCLEOTIDE SEQUENCE [LARGE SCALE GENOMIC DNA]</scope>
    <source>
        <strain evidence="3">ORNL</strain>
    </source>
</reference>
<dbReference type="RefSeq" id="WP_104936922.1">
    <property type="nucleotide sequence ID" value="NZ_CP021255.1"/>
</dbReference>
<dbReference type="InterPro" id="IPR036465">
    <property type="entry name" value="vWFA_dom_sf"/>
</dbReference>
<feature type="domain" description="VIT" evidence="2">
    <location>
        <begin position="1"/>
        <end position="74"/>
    </location>
</feature>